<evidence type="ECO:0000256" key="15">
    <source>
        <dbReference type="PIRSR" id="PIRSR611782-2"/>
    </source>
</evidence>
<dbReference type="NCBIfam" id="TIGR02037">
    <property type="entry name" value="degP_htrA_DO"/>
    <property type="match status" value="1"/>
</dbReference>
<feature type="active site" description="Charge relay system" evidence="14">
    <location>
        <position position="250"/>
    </location>
</feature>
<dbReference type="InterPro" id="IPR001478">
    <property type="entry name" value="PDZ"/>
</dbReference>
<feature type="chain" id="PRO_5039583832" description="Probable periplasmic serine endoprotease DegP-like" evidence="16">
    <location>
        <begin position="29"/>
        <end position="498"/>
    </location>
</feature>
<gene>
    <name evidence="18" type="ORF">F7Q92_20745</name>
</gene>
<evidence type="ECO:0000256" key="3">
    <source>
        <dbReference type="ARBA" id="ARBA00010541"/>
    </source>
</evidence>
<feature type="domain" description="PDZ" evidence="17">
    <location>
        <begin position="294"/>
        <end position="385"/>
    </location>
</feature>
<dbReference type="RefSeq" id="WP_151125970.1">
    <property type="nucleotide sequence ID" value="NZ_CP088081.1"/>
</dbReference>
<dbReference type="Gene3D" id="2.40.10.120">
    <property type="match status" value="1"/>
</dbReference>
<sequence>MSTTKTLTTVVVTAAATTALVAAGSAGAIDFKHLFSGDSKTPVATAAAAAVVPAAPVAPLPPGAVPDYRAIVKQAGPAVVGVMVSGERQPDPNEDGPDIQNDPFFRFFRGMPGFQMRGGQPHGKVPFRGQGSGFIIASDGLILTNAHVVRDAKTVTVRLTDHREFEAKVLGSDPVTDIAVLRIAAKDLPTVRLGNSDAAEVGDRVLAIGAPYGLEQTATQGIVSAKGRSLPDDTVVPFIQTDAAVNPGNSGGPLFDGTGAVIGINAQIYTQSGGFQGLSFAIPINIAMKVKDQIVATGHVQHGRLGVMIQPVNQALADSFGMAKPEGALVSKVEKGSAAAEAGIKPGDVITQVNGKPVTDAGSLSSQIGLAAPGEKVTLTLWRDHGSKTIEAKLGKAQDETASAGNAAGEGPQLGLALRSLSRDEKRQAGVDGGLLVDDAEGAAARAGIEQGDIVLAINGKPVKGMDDIRAVLKTHPKQVALLIKRDDETLFVPVPLN</sequence>
<dbReference type="Pfam" id="PF13180">
    <property type="entry name" value="PDZ_2"/>
    <property type="match status" value="1"/>
</dbReference>
<name>A0A643F3U5_IDEDE</name>
<dbReference type="PRINTS" id="PR00834">
    <property type="entry name" value="PROTEASES2C"/>
</dbReference>
<evidence type="ECO:0000256" key="9">
    <source>
        <dbReference type="ARBA" id="ARBA00022764"/>
    </source>
</evidence>
<evidence type="ECO:0000256" key="12">
    <source>
        <dbReference type="ARBA" id="ARBA00023016"/>
    </source>
</evidence>
<keyword evidence="9" id="KW-0574">Periplasm</keyword>
<feature type="active site" description="Charge relay system" evidence="14">
    <location>
        <position position="177"/>
    </location>
</feature>
<evidence type="ECO:0000256" key="5">
    <source>
        <dbReference type="ARBA" id="ARBA00013958"/>
    </source>
</evidence>
<evidence type="ECO:0000256" key="10">
    <source>
        <dbReference type="ARBA" id="ARBA00022801"/>
    </source>
</evidence>
<dbReference type="GO" id="GO:0042597">
    <property type="term" value="C:periplasmic space"/>
    <property type="evidence" value="ECO:0007669"/>
    <property type="project" value="UniProtKB-SubCell"/>
</dbReference>
<dbReference type="InterPro" id="IPR011782">
    <property type="entry name" value="Pept_S1C_Do"/>
</dbReference>
<feature type="binding site" evidence="15">
    <location>
        <position position="177"/>
    </location>
    <ligand>
        <name>substrate</name>
    </ligand>
</feature>
<dbReference type="InterPro" id="IPR009003">
    <property type="entry name" value="Peptidase_S1_PA"/>
</dbReference>
<feature type="binding site" evidence="15">
    <location>
        <position position="147"/>
    </location>
    <ligand>
        <name>substrate</name>
    </ligand>
</feature>
<evidence type="ECO:0000259" key="17">
    <source>
        <dbReference type="PROSITE" id="PS50106"/>
    </source>
</evidence>
<evidence type="ECO:0000256" key="4">
    <source>
        <dbReference type="ARBA" id="ARBA00013035"/>
    </source>
</evidence>
<keyword evidence="12" id="KW-0346">Stress response</keyword>
<dbReference type="GO" id="GO:0004252">
    <property type="term" value="F:serine-type endopeptidase activity"/>
    <property type="evidence" value="ECO:0007669"/>
    <property type="project" value="InterPro"/>
</dbReference>
<dbReference type="GO" id="GO:0006508">
    <property type="term" value="P:proteolysis"/>
    <property type="evidence" value="ECO:0007669"/>
    <property type="project" value="UniProtKB-KW"/>
</dbReference>
<comment type="similarity">
    <text evidence="3">Belongs to the peptidase S1C family.</text>
</comment>
<keyword evidence="11" id="KW-0720">Serine protease</keyword>
<organism evidence="18 19">
    <name type="scientific">Ideonella dechloratans</name>
    <dbReference type="NCBI Taxonomy" id="36863"/>
    <lineage>
        <taxon>Bacteria</taxon>
        <taxon>Pseudomonadati</taxon>
        <taxon>Pseudomonadota</taxon>
        <taxon>Betaproteobacteria</taxon>
        <taxon>Burkholderiales</taxon>
        <taxon>Sphaerotilaceae</taxon>
        <taxon>Ideonella</taxon>
    </lineage>
</organism>
<dbReference type="SUPFAM" id="SSF50494">
    <property type="entry name" value="Trypsin-like serine proteases"/>
    <property type="match status" value="1"/>
</dbReference>
<dbReference type="CDD" id="cd10839">
    <property type="entry name" value="cpPDZ1_DegP-like"/>
    <property type="match status" value="1"/>
</dbReference>
<dbReference type="PANTHER" id="PTHR22939:SF130">
    <property type="entry name" value="PERIPLASMIC SERINE ENDOPROTEASE DEGP-LIKE-RELATED"/>
    <property type="match status" value="1"/>
</dbReference>
<comment type="subcellular location">
    <subcellularLocation>
        <location evidence="2">Periplasm</location>
    </subcellularLocation>
</comment>
<dbReference type="Proteomes" id="UP000430120">
    <property type="component" value="Unassembled WGS sequence"/>
</dbReference>
<dbReference type="SUPFAM" id="SSF50156">
    <property type="entry name" value="PDZ domain-like"/>
    <property type="match status" value="2"/>
</dbReference>
<evidence type="ECO:0000256" key="16">
    <source>
        <dbReference type="SAM" id="SignalP"/>
    </source>
</evidence>
<evidence type="ECO:0000256" key="2">
    <source>
        <dbReference type="ARBA" id="ARBA00004418"/>
    </source>
</evidence>
<feature type="active site" description="Charge relay system" evidence="14">
    <location>
        <position position="147"/>
    </location>
</feature>
<evidence type="ECO:0000256" key="6">
    <source>
        <dbReference type="ARBA" id="ARBA00022670"/>
    </source>
</evidence>
<comment type="catalytic activity">
    <reaction evidence="1">
        <text>Acts on substrates that are at least partially unfolded. The cleavage site P1 residue is normally between a pair of hydrophobic residues, such as Val-|-Val.</text>
        <dbReference type="EC" id="3.4.21.107"/>
    </reaction>
</comment>
<keyword evidence="19" id="KW-1185">Reference proteome</keyword>
<dbReference type="EC" id="3.4.21.107" evidence="4"/>
<evidence type="ECO:0000256" key="7">
    <source>
        <dbReference type="ARBA" id="ARBA00022729"/>
    </source>
</evidence>
<keyword evidence="10" id="KW-0378">Hydrolase</keyword>
<evidence type="ECO:0000256" key="11">
    <source>
        <dbReference type="ARBA" id="ARBA00022825"/>
    </source>
</evidence>
<dbReference type="InterPro" id="IPR041489">
    <property type="entry name" value="PDZ_6"/>
</dbReference>
<reference evidence="18 19" key="1">
    <citation type="submission" date="2019-09" db="EMBL/GenBank/DDBJ databases">
        <title>Draft genome sequences of 48 bacterial type strains from the CCUG.</title>
        <authorList>
            <person name="Tunovic T."/>
            <person name="Pineiro-Iglesias B."/>
            <person name="Unosson C."/>
            <person name="Inganas E."/>
            <person name="Ohlen M."/>
            <person name="Cardew S."/>
            <person name="Jensie-Markopoulos S."/>
            <person name="Salva-Serra F."/>
            <person name="Jaen-Luchoro D."/>
            <person name="Karlsson R."/>
            <person name="Svensson-Stadler L."/>
            <person name="Chun J."/>
            <person name="Moore E."/>
        </authorList>
    </citation>
    <scope>NUCLEOTIDE SEQUENCE [LARGE SCALE GENOMIC DNA]</scope>
    <source>
        <strain evidence="18 19">CCUG 30977</strain>
    </source>
</reference>
<dbReference type="PROSITE" id="PS50106">
    <property type="entry name" value="PDZ"/>
    <property type="match status" value="2"/>
</dbReference>
<dbReference type="InterPro" id="IPR001940">
    <property type="entry name" value="Peptidase_S1C"/>
</dbReference>
<dbReference type="InterPro" id="IPR036034">
    <property type="entry name" value="PDZ_sf"/>
</dbReference>
<evidence type="ECO:0000313" key="19">
    <source>
        <dbReference type="Proteomes" id="UP000430120"/>
    </source>
</evidence>
<keyword evidence="8" id="KW-0677">Repeat</keyword>
<dbReference type="SMART" id="SM00228">
    <property type="entry name" value="PDZ"/>
    <property type="match status" value="2"/>
</dbReference>
<dbReference type="Gene3D" id="2.30.42.10">
    <property type="match status" value="2"/>
</dbReference>
<feature type="binding site" evidence="15">
    <location>
        <begin position="248"/>
        <end position="250"/>
    </location>
    <ligand>
        <name>substrate</name>
    </ligand>
</feature>
<evidence type="ECO:0000256" key="8">
    <source>
        <dbReference type="ARBA" id="ARBA00022737"/>
    </source>
</evidence>
<accession>A0A643F3U5</accession>
<dbReference type="AlphaFoldDB" id="A0A643F3U5"/>
<feature type="domain" description="PDZ" evidence="17">
    <location>
        <begin position="410"/>
        <end position="488"/>
    </location>
</feature>
<dbReference type="OrthoDB" id="9758917at2"/>
<comment type="caution">
    <text evidence="18">The sequence shown here is derived from an EMBL/GenBank/DDBJ whole genome shotgun (WGS) entry which is preliminary data.</text>
</comment>
<dbReference type="PANTHER" id="PTHR22939">
    <property type="entry name" value="SERINE PROTEASE FAMILY S1C HTRA-RELATED"/>
    <property type="match status" value="1"/>
</dbReference>
<proteinExistence type="inferred from homology"/>
<keyword evidence="7 16" id="KW-0732">Signal</keyword>
<protein>
    <recommendedName>
        <fullName evidence="5">Probable periplasmic serine endoprotease DegP-like</fullName>
        <ecNumber evidence="4">3.4.21.107</ecNumber>
    </recommendedName>
    <alternativeName>
        <fullName evidence="13">Protease Do</fullName>
    </alternativeName>
</protein>
<dbReference type="Pfam" id="PF17820">
    <property type="entry name" value="PDZ_6"/>
    <property type="match status" value="1"/>
</dbReference>
<dbReference type="Pfam" id="PF13365">
    <property type="entry name" value="Trypsin_2"/>
    <property type="match status" value="1"/>
</dbReference>
<feature type="signal peptide" evidence="16">
    <location>
        <begin position="1"/>
        <end position="28"/>
    </location>
</feature>
<keyword evidence="6" id="KW-0645">Protease</keyword>
<evidence type="ECO:0000256" key="14">
    <source>
        <dbReference type="PIRSR" id="PIRSR611782-1"/>
    </source>
</evidence>
<evidence type="ECO:0000256" key="1">
    <source>
        <dbReference type="ARBA" id="ARBA00001772"/>
    </source>
</evidence>
<dbReference type="EMBL" id="VZPB01000093">
    <property type="protein sequence ID" value="KAB0572868.1"/>
    <property type="molecule type" value="Genomic_DNA"/>
</dbReference>
<evidence type="ECO:0000313" key="18">
    <source>
        <dbReference type="EMBL" id="KAB0572868.1"/>
    </source>
</evidence>
<evidence type="ECO:0000256" key="13">
    <source>
        <dbReference type="ARBA" id="ARBA00032850"/>
    </source>
</evidence>